<dbReference type="Proteomes" id="UP000270856">
    <property type="component" value="Unassembled WGS sequence"/>
</dbReference>
<evidence type="ECO:0000313" key="1">
    <source>
        <dbReference type="EMBL" id="RPD95877.1"/>
    </source>
</evidence>
<keyword evidence="2" id="KW-1185">Reference proteome</keyword>
<gene>
    <name evidence="1" type="ORF">EGM88_11715</name>
</gene>
<protein>
    <submittedName>
        <fullName evidence="1">Uncharacterized protein</fullName>
    </submittedName>
</protein>
<proteinExistence type="predicted"/>
<accession>A0A3N4NN02</accession>
<name>A0A3N4NN02_9FLAO</name>
<sequence length="85" mass="10059">MILLISSEYDTTTNIVANWLVKLKVKFKRLNFENQHNLNWFLINNKESCLKINGFDFSNVKVVWHRRGRLRHVPVSLNNAGNLYN</sequence>
<reference evidence="1 2" key="1">
    <citation type="submission" date="2018-11" db="EMBL/GenBank/DDBJ databases">
        <title>Aureibaculum marinum gen. nov., sp. nov., a member of the family Flavobacteriaceae isolated from the Bohai Sea.</title>
        <authorList>
            <person name="Ji X."/>
        </authorList>
    </citation>
    <scope>NUCLEOTIDE SEQUENCE [LARGE SCALE GENOMIC DNA]</scope>
    <source>
        <strain evidence="1 2">BH-SD17</strain>
    </source>
</reference>
<organism evidence="1 2">
    <name type="scientific">Aureibaculum marinum</name>
    <dbReference type="NCBI Taxonomy" id="2487930"/>
    <lineage>
        <taxon>Bacteria</taxon>
        <taxon>Pseudomonadati</taxon>
        <taxon>Bacteroidota</taxon>
        <taxon>Flavobacteriia</taxon>
        <taxon>Flavobacteriales</taxon>
        <taxon>Flavobacteriaceae</taxon>
        <taxon>Aureibaculum</taxon>
    </lineage>
</organism>
<dbReference type="EMBL" id="RPFJ01000015">
    <property type="protein sequence ID" value="RPD95877.1"/>
    <property type="molecule type" value="Genomic_DNA"/>
</dbReference>
<comment type="caution">
    <text evidence="1">The sequence shown here is derived from an EMBL/GenBank/DDBJ whole genome shotgun (WGS) entry which is preliminary data.</text>
</comment>
<dbReference type="AlphaFoldDB" id="A0A3N4NN02"/>
<evidence type="ECO:0000313" key="2">
    <source>
        <dbReference type="Proteomes" id="UP000270856"/>
    </source>
</evidence>